<dbReference type="OrthoDB" id="9805416at2"/>
<evidence type="ECO:0000256" key="2">
    <source>
        <dbReference type="ARBA" id="ARBA00023002"/>
    </source>
</evidence>
<dbReference type="SUPFAM" id="SSF52283">
    <property type="entry name" value="Formate/glycerate dehydrogenase catalytic domain-like"/>
    <property type="match status" value="1"/>
</dbReference>
<dbReference type="RefSeq" id="WP_139067723.1">
    <property type="nucleotide sequence ID" value="NZ_CP040812.1"/>
</dbReference>
<keyword evidence="8" id="KW-1185">Reference proteome</keyword>
<dbReference type="InterPro" id="IPR006140">
    <property type="entry name" value="D-isomer_DH_NAD-bd"/>
</dbReference>
<name>A0A5B7X7S2_9FLAO</name>
<evidence type="ECO:0000313" key="8">
    <source>
        <dbReference type="Proteomes" id="UP000309016"/>
    </source>
</evidence>
<feature type="domain" description="D-isomer specific 2-hydroxyacid dehydrogenase catalytic" evidence="5">
    <location>
        <begin position="14"/>
        <end position="298"/>
    </location>
</feature>
<keyword evidence="2 4" id="KW-0560">Oxidoreductase</keyword>
<evidence type="ECO:0000259" key="5">
    <source>
        <dbReference type="Pfam" id="PF00389"/>
    </source>
</evidence>
<comment type="similarity">
    <text evidence="1 4">Belongs to the D-isomer specific 2-hydroxyacid dehydrogenase family.</text>
</comment>
<dbReference type="SUPFAM" id="SSF51735">
    <property type="entry name" value="NAD(P)-binding Rossmann-fold domains"/>
    <property type="match status" value="1"/>
</dbReference>
<protein>
    <submittedName>
        <fullName evidence="7">Dihydrofolate reductase</fullName>
    </submittedName>
</protein>
<keyword evidence="3" id="KW-0520">NAD</keyword>
<evidence type="ECO:0000259" key="6">
    <source>
        <dbReference type="Pfam" id="PF02826"/>
    </source>
</evidence>
<reference evidence="7 8" key="1">
    <citation type="submission" date="2019-06" db="EMBL/GenBank/DDBJ databases">
        <title>Complete genome sequence of Antarcticibacterium flavum KCTC 52984T from an Antarctic marine sediment.</title>
        <authorList>
            <person name="Lee Y.M."/>
            <person name="Shin S.C."/>
        </authorList>
    </citation>
    <scope>NUCLEOTIDE SEQUENCE [LARGE SCALE GENOMIC DNA]</scope>
    <source>
        <strain evidence="7 8">KCTC 52984</strain>
    </source>
</reference>
<sequence length="301" mass="34704">MKFKKIVCIDKTKLKPWAIEELQEHCEEKIANYTDYPETQEEVIERIGDAEVVFVSWHTKIDEEVIKRCPNLQYIGMCCSLYDGESANVAVNFARERGITVTGIRDYGDPGVVEFIISELVRLLHGLGEWQWKEMPLELTQRKIGIIGLGVTGQLLAKCLLPFGADLYYFSRTRKQEWEEKGVKYLPLEELLEKVEILSIHLPRNTEILQQKEFEKFGSGKILINTSLGLPFDEKAFSSWINHTGNFAIFDGDGKKELSEKTEKMECVITASKSAGWSAETHERLAQKVMENFREFMKEYF</sequence>
<accession>A0A5B7X7S2</accession>
<dbReference type="Pfam" id="PF00389">
    <property type="entry name" value="2-Hacid_dh"/>
    <property type="match status" value="1"/>
</dbReference>
<dbReference type="Proteomes" id="UP000309016">
    <property type="component" value="Chromosome"/>
</dbReference>
<evidence type="ECO:0000256" key="4">
    <source>
        <dbReference type="RuleBase" id="RU003719"/>
    </source>
</evidence>
<gene>
    <name evidence="7" type="ORF">FHG64_18250</name>
</gene>
<dbReference type="PANTHER" id="PTHR43761:SF1">
    <property type="entry name" value="D-ISOMER SPECIFIC 2-HYDROXYACID DEHYDROGENASE CATALYTIC DOMAIN-CONTAINING PROTEIN-RELATED"/>
    <property type="match status" value="1"/>
</dbReference>
<evidence type="ECO:0000256" key="3">
    <source>
        <dbReference type="ARBA" id="ARBA00023027"/>
    </source>
</evidence>
<dbReference type="GO" id="GO:0051287">
    <property type="term" value="F:NAD binding"/>
    <property type="evidence" value="ECO:0007669"/>
    <property type="project" value="InterPro"/>
</dbReference>
<dbReference type="GO" id="GO:0016616">
    <property type="term" value="F:oxidoreductase activity, acting on the CH-OH group of donors, NAD or NADP as acceptor"/>
    <property type="evidence" value="ECO:0007669"/>
    <property type="project" value="InterPro"/>
</dbReference>
<dbReference type="KEGG" id="afla:FHG64_18250"/>
<dbReference type="InterPro" id="IPR006139">
    <property type="entry name" value="D-isomer_2_OHA_DH_cat_dom"/>
</dbReference>
<feature type="domain" description="D-isomer specific 2-hydroxyacid dehydrogenase NAD-binding" evidence="6">
    <location>
        <begin position="128"/>
        <end position="241"/>
    </location>
</feature>
<proteinExistence type="inferred from homology"/>
<dbReference type="InterPro" id="IPR050418">
    <property type="entry name" value="D-iso_2-hydroxyacid_DH_PdxB"/>
</dbReference>
<evidence type="ECO:0000256" key="1">
    <source>
        <dbReference type="ARBA" id="ARBA00005854"/>
    </source>
</evidence>
<evidence type="ECO:0000313" key="7">
    <source>
        <dbReference type="EMBL" id="QCY71175.1"/>
    </source>
</evidence>
<dbReference type="AlphaFoldDB" id="A0A5B7X7S2"/>
<dbReference type="PANTHER" id="PTHR43761">
    <property type="entry name" value="D-ISOMER SPECIFIC 2-HYDROXYACID DEHYDROGENASE FAMILY PROTEIN (AFU_ORTHOLOGUE AFUA_1G13630)"/>
    <property type="match status" value="1"/>
</dbReference>
<organism evidence="7 8">
    <name type="scientific">Antarcticibacterium flavum</name>
    <dbReference type="NCBI Taxonomy" id="2058175"/>
    <lineage>
        <taxon>Bacteria</taxon>
        <taxon>Pseudomonadati</taxon>
        <taxon>Bacteroidota</taxon>
        <taxon>Flavobacteriia</taxon>
        <taxon>Flavobacteriales</taxon>
        <taxon>Flavobacteriaceae</taxon>
        <taxon>Antarcticibacterium</taxon>
    </lineage>
</organism>
<dbReference type="Gene3D" id="3.40.50.720">
    <property type="entry name" value="NAD(P)-binding Rossmann-like Domain"/>
    <property type="match status" value="2"/>
</dbReference>
<dbReference type="Pfam" id="PF02826">
    <property type="entry name" value="2-Hacid_dh_C"/>
    <property type="match status" value="1"/>
</dbReference>
<dbReference type="EMBL" id="CP040812">
    <property type="protein sequence ID" value="QCY71175.1"/>
    <property type="molecule type" value="Genomic_DNA"/>
</dbReference>
<dbReference type="InterPro" id="IPR036291">
    <property type="entry name" value="NAD(P)-bd_dom_sf"/>
</dbReference>